<dbReference type="OrthoDB" id="10491353at2759"/>
<dbReference type="EMBL" id="GL732640">
    <property type="protein sequence ID" value="EFX69241.1"/>
    <property type="molecule type" value="Genomic_DNA"/>
</dbReference>
<organism evidence="1 2">
    <name type="scientific">Daphnia pulex</name>
    <name type="common">Water flea</name>
    <dbReference type="NCBI Taxonomy" id="6669"/>
    <lineage>
        <taxon>Eukaryota</taxon>
        <taxon>Metazoa</taxon>
        <taxon>Ecdysozoa</taxon>
        <taxon>Arthropoda</taxon>
        <taxon>Crustacea</taxon>
        <taxon>Branchiopoda</taxon>
        <taxon>Diplostraca</taxon>
        <taxon>Cladocera</taxon>
        <taxon>Anomopoda</taxon>
        <taxon>Daphniidae</taxon>
        <taxon>Daphnia</taxon>
    </lineage>
</organism>
<evidence type="ECO:0000313" key="1">
    <source>
        <dbReference type="EMBL" id="EFX69241.1"/>
    </source>
</evidence>
<dbReference type="Proteomes" id="UP000000305">
    <property type="component" value="Unassembled WGS sequence"/>
</dbReference>
<accession>E9HG93</accession>
<dbReference type="AlphaFoldDB" id="E9HG93"/>
<keyword evidence="2" id="KW-1185">Reference proteome</keyword>
<dbReference type="HOGENOM" id="CLU_2040379_0_0_1"/>
<gene>
    <name evidence="1" type="ORF">DAPPUDRAFT_329314</name>
</gene>
<dbReference type="InParanoid" id="E9HG93"/>
<name>E9HG93_DAPPU</name>
<evidence type="ECO:0000313" key="2">
    <source>
        <dbReference type="Proteomes" id="UP000000305"/>
    </source>
</evidence>
<proteinExistence type="predicted"/>
<dbReference type="PhylomeDB" id="E9HG93"/>
<reference evidence="1 2" key="1">
    <citation type="journal article" date="2011" name="Science">
        <title>The ecoresponsive genome of Daphnia pulex.</title>
        <authorList>
            <person name="Colbourne J.K."/>
            <person name="Pfrender M.E."/>
            <person name="Gilbert D."/>
            <person name="Thomas W.K."/>
            <person name="Tucker A."/>
            <person name="Oakley T.H."/>
            <person name="Tokishita S."/>
            <person name="Aerts A."/>
            <person name="Arnold G.J."/>
            <person name="Basu M.K."/>
            <person name="Bauer D.J."/>
            <person name="Caceres C.E."/>
            <person name="Carmel L."/>
            <person name="Casola C."/>
            <person name="Choi J.H."/>
            <person name="Detter J.C."/>
            <person name="Dong Q."/>
            <person name="Dusheyko S."/>
            <person name="Eads B.D."/>
            <person name="Frohlich T."/>
            <person name="Geiler-Samerotte K.A."/>
            <person name="Gerlach D."/>
            <person name="Hatcher P."/>
            <person name="Jogdeo S."/>
            <person name="Krijgsveld J."/>
            <person name="Kriventseva E.V."/>
            <person name="Kultz D."/>
            <person name="Laforsch C."/>
            <person name="Lindquist E."/>
            <person name="Lopez J."/>
            <person name="Manak J.R."/>
            <person name="Muller J."/>
            <person name="Pangilinan J."/>
            <person name="Patwardhan R.P."/>
            <person name="Pitluck S."/>
            <person name="Pritham E.J."/>
            <person name="Rechtsteiner A."/>
            <person name="Rho M."/>
            <person name="Rogozin I.B."/>
            <person name="Sakarya O."/>
            <person name="Salamov A."/>
            <person name="Schaack S."/>
            <person name="Shapiro H."/>
            <person name="Shiga Y."/>
            <person name="Skalitzky C."/>
            <person name="Smith Z."/>
            <person name="Souvorov A."/>
            <person name="Sung W."/>
            <person name="Tang Z."/>
            <person name="Tsuchiya D."/>
            <person name="Tu H."/>
            <person name="Vos H."/>
            <person name="Wang M."/>
            <person name="Wolf Y.I."/>
            <person name="Yamagata H."/>
            <person name="Yamada T."/>
            <person name="Ye Y."/>
            <person name="Shaw J.R."/>
            <person name="Andrews J."/>
            <person name="Crease T.J."/>
            <person name="Tang H."/>
            <person name="Lucas S.M."/>
            <person name="Robertson H.M."/>
            <person name="Bork P."/>
            <person name="Koonin E.V."/>
            <person name="Zdobnov E.M."/>
            <person name="Grigoriev I.V."/>
            <person name="Lynch M."/>
            <person name="Boore J.L."/>
        </authorList>
    </citation>
    <scope>NUCLEOTIDE SEQUENCE [LARGE SCALE GENOMIC DNA]</scope>
</reference>
<protein>
    <submittedName>
        <fullName evidence="1">Uncharacterized protein</fullName>
    </submittedName>
</protein>
<dbReference type="KEGG" id="dpx:DAPPUDRAFT_329314"/>
<sequence>MQPVKSSLGIFRIEHITKTVRFGQQGTVCVSLLNEEKPLVNVPSQSQTRVVISPEKLVSVNESIEYEEKSNYGFESESGKRRLDAGNNCKAKKRCGDICIADLFGDRRSSEVDHTRGNVLL</sequence>